<dbReference type="EMBL" id="MFYX01000084">
    <property type="protein sequence ID" value="OGK03626.1"/>
    <property type="molecule type" value="Genomic_DNA"/>
</dbReference>
<dbReference type="InterPro" id="IPR029058">
    <property type="entry name" value="AB_hydrolase_fold"/>
</dbReference>
<keyword evidence="1" id="KW-0378">Hydrolase</keyword>
<protein>
    <submittedName>
        <fullName evidence="3">Esterase</fullName>
    </submittedName>
</protein>
<comment type="caution">
    <text evidence="3">The sequence shown here is derived from an EMBL/GenBank/DDBJ whole genome shotgun (WGS) entry which is preliminary data.</text>
</comment>
<reference evidence="3 4" key="1">
    <citation type="journal article" date="2016" name="Nat. Commun.">
        <title>Thousands of microbial genomes shed light on interconnected biogeochemical processes in an aquifer system.</title>
        <authorList>
            <person name="Anantharaman K."/>
            <person name="Brown C.T."/>
            <person name="Hug L.A."/>
            <person name="Sharon I."/>
            <person name="Castelle C.J."/>
            <person name="Probst A.J."/>
            <person name="Thomas B.C."/>
            <person name="Singh A."/>
            <person name="Wilkins M.J."/>
            <person name="Karaoz U."/>
            <person name="Brodie E.L."/>
            <person name="Williams K.H."/>
            <person name="Hubbard S.S."/>
            <person name="Banfield J.F."/>
        </authorList>
    </citation>
    <scope>NUCLEOTIDE SEQUENCE [LARGE SCALE GENOMIC DNA]</scope>
</reference>
<dbReference type="PANTHER" id="PTHR48081:SF6">
    <property type="entry name" value="PEPTIDASE S9 PROLYL OLIGOPEPTIDASE CATALYTIC DOMAIN-CONTAINING PROTEIN"/>
    <property type="match status" value="1"/>
</dbReference>
<gene>
    <name evidence="3" type="ORF">A2519_02510</name>
</gene>
<dbReference type="Pfam" id="PF20434">
    <property type="entry name" value="BD-FAE"/>
    <property type="match status" value="1"/>
</dbReference>
<evidence type="ECO:0000259" key="2">
    <source>
        <dbReference type="Pfam" id="PF20434"/>
    </source>
</evidence>
<dbReference type="GO" id="GO:0016787">
    <property type="term" value="F:hydrolase activity"/>
    <property type="evidence" value="ECO:0007669"/>
    <property type="project" value="UniProtKB-KW"/>
</dbReference>
<evidence type="ECO:0000313" key="4">
    <source>
        <dbReference type="Proteomes" id="UP000179243"/>
    </source>
</evidence>
<dbReference type="PANTHER" id="PTHR48081">
    <property type="entry name" value="AB HYDROLASE SUPERFAMILY PROTEIN C4A8.06C"/>
    <property type="match status" value="1"/>
</dbReference>
<dbReference type="SUPFAM" id="SSF53474">
    <property type="entry name" value="alpha/beta-Hydrolases"/>
    <property type="match status" value="1"/>
</dbReference>
<dbReference type="Gene3D" id="3.40.50.1820">
    <property type="entry name" value="alpha/beta hydrolase"/>
    <property type="match status" value="1"/>
</dbReference>
<name>A0A1F7FAW6_UNCRA</name>
<evidence type="ECO:0000313" key="3">
    <source>
        <dbReference type="EMBL" id="OGK03626.1"/>
    </source>
</evidence>
<evidence type="ECO:0000256" key="1">
    <source>
        <dbReference type="ARBA" id="ARBA00022801"/>
    </source>
</evidence>
<dbReference type="InterPro" id="IPR050300">
    <property type="entry name" value="GDXG_lipolytic_enzyme"/>
</dbReference>
<dbReference type="InterPro" id="IPR049492">
    <property type="entry name" value="BD-FAE-like_dom"/>
</dbReference>
<sequence>MIPATTTRLWDKDAPGFDPALGTEIPAIIPYLLKNNTANPAVIVIPGGGYGARAPHEGAPIAQWLNSIRVSAFELVYRVAPYRHPCPLLDIQRAIRMVRHNAKQWNIDPNRIGVLGFSAGGHLASTAGTHWDKGDLKAQDLVDKESCRPNFMILCYPVISFGEFTHRGSFSNLLGNNPDQKLLDLLSNEKQVTAETPPAFIWTSADDPAVPPKNSLLFALALSENNVPCELHLFKRGGHGAGLATSMPDVAVWTQLCETWLGSIRIRE</sequence>
<organism evidence="3 4">
    <name type="scientific">Candidatus Raymondbacteria bacterium RIFOXYD12_FULL_49_13</name>
    <dbReference type="NCBI Taxonomy" id="1817890"/>
    <lineage>
        <taxon>Bacteria</taxon>
        <taxon>Raymondiibacteriota</taxon>
    </lineage>
</organism>
<proteinExistence type="predicted"/>
<accession>A0A1F7FAW6</accession>
<dbReference type="AlphaFoldDB" id="A0A1F7FAW6"/>
<feature type="domain" description="BD-FAE-like" evidence="2">
    <location>
        <begin position="35"/>
        <end position="220"/>
    </location>
</feature>
<dbReference type="Proteomes" id="UP000179243">
    <property type="component" value="Unassembled WGS sequence"/>
</dbReference>